<sequence>MADAGGKKSPSTVVRADNLPDPLAKKAAATRQHAVEKLLKGKAKTKVINGTRVIVLDDGTPTAGQKAAMGKNAKRTTTKAKYVQYDATETSNIFTVLAQFGTQTKPATGGTAGPLKNQIPKPDRTYDGTATDNNSTYWVSDFNRDHYQKMMFGTTGESFHNFYLAQSLGRHKVQGDVTDWVTVPYNEARYGHNPVKGDGTSQSEGYWAFIGDSLTAWYNSQKAAGKTDAQIKDYLKQFDVWDRNDYDGDGNFNEPDGYIDHFQAIHAGEGEEAGGGAEGADAIWSHRWAVQTGAGSQGPGTNKAGGVQIGSTGFWVRDYTTEPENGGLGVFAHEYGHDLGLPDLYDTTNTATNGTGFWTLMSAGSWLNHGGDAIGTTPGYMGAWEKAQLGWSDIKVVPYGNAGKVSLGPADMDNETKPQTVAVTLPDKKVDTPYNKPKSGSYEWWSGRGDDLNNSLTRDIDLTGKTSASVSAAVWYQIEEGYDYLYGQVSTDGGSTWTNVGKELSGEQPTWGTTSYDLTPYVGKKIKFRFLYMTDGGYNEAGAFLDDIALTTDGQTVTDDVEAGTGAWTAKGFVRMNGTDSKMVSHYYLAEYRRYSGYDTTLKQGPYNFGFGPQRPDFVEHYPYQDGLLVSYVDGEYADNNVSAHPGHGQVLPVDAHAKPMMWPDNTLVGNKIQPYDATFGTEKTDAFTLHKNGLAANVPSRPAVTTFDDTNPNAYWYESGKYNSVKVAGTGTKIQVLGKQGDGLELKLGFPTGSMLAKGH</sequence>
<evidence type="ECO:0000313" key="5">
    <source>
        <dbReference type="Proteomes" id="UP001528912"/>
    </source>
</evidence>
<protein>
    <submittedName>
        <fullName evidence="4">Immune inhibitor A</fullName>
    </submittedName>
</protein>
<evidence type="ECO:0000259" key="3">
    <source>
        <dbReference type="Pfam" id="PF20774"/>
    </source>
</evidence>
<reference evidence="4 5" key="1">
    <citation type="submission" date="2023-03" db="EMBL/GenBank/DDBJ databases">
        <title>YIM 133296 draft genome.</title>
        <authorList>
            <person name="Xiong L."/>
        </authorList>
    </citation>
    <scope>NUCLEOTIDE SEQUENCE [LARGE SCALE GENOMIC DNA]</scope>
    <source>
        <strain evidence="4 5">YIM 133296</strain>
    </source>
</reference>
<accession>A0ABT6C3A8</accession>
<dbReference type="Pfam" id="PF05547">
    <property type="entry name" value="Peptidase_M6"/>
    <property type="match status" value="1"/>
</dbReference>
<dbReference type="InterPro" id="IPR012300">
    <property type="entry name" value="Pept_M6_InhA"/>
</dbReference>
<evidence type="ECO:0000313" key="4">
    <source>
        <dbReference type="EMBL" id="MDF8263446.1"/>
    </source>
</evidence>
<gene>
    <name evidence="4" type="ORF">P4R38_04205</name>
</gene>
<dbReference type="PANTHER" id="PTHR41775:SF1">
    <property type="entry name" value="PEPTIDASE M6-LIKE DOMAIN-CONTAINING PROTEIN"/>
    <property type="match status" value="1"/>
</dbReference>
<comment type="caution">
    <text evidence="4">The sequence shown here is derived from an EMBL/GenBank/DDBJ whole genome shotgun (WGS) entry which is preliminary data.</text>
</comment>
<dbReference type="PIRSF" id="PIRSF007519">
    <property type="entry name" value="Protease_InhA"/>
    <property type="match status" value="1"/>
</dbReference>
<organism evidence="4 5">
    <name type="scientific">Luteipulveratus flavus</name>
    <dbReference type="NCBI Taxonomy" id="3031728"/>
    <lineage>
        <taxon>Bacteria</taxon>
        <taxon>Bacillati</taxon>
        <taxon>Actinomycetota</taxon>
        <taxon>Actinomycetes</taxon>
        <taxon>Micrococcales</taxon>
        <taxon>Dermacoccaceae</taxon>
        <taxon>Luteipulveratus</taxon>
    </lineage>
</organism>
<feature type="domain" description="Peptidase M6-like" evidence="2">
    <location>
        <begin position="82"/>
        <end position="391"/>
    </location>
</feature>
<dbReference type="InterPro" id="IPR008757">
    <property type="entry name" value="Peptidase_M6-like_domain"/>
</dbReference>
<dbReference type="InterPro" id="IPR048665">
    <property type="entry name" value="InhA-like_VEG"/>
</dbReference>
<feature type="region of interest" description="Disordered" evidence="1">
    <location>
        <begin position="105"/>
        <end position="128"/>
    </location>
</feature>
<keyword evidence="5" id="KW-1185">Reference proteome</keyword>
<feature type="domain" description="Immune inhibitor A-like metallopeptidase VEG" evidence="3">
    <location>
        <begin position="583"/>
        <end position="744"/>
    </location>
</feature>
<dbReference type="PANTHER" id="PTHR41775">
    <property type="entry name" value="SECRETED PROTEIN-RELATED"/>
    <property type="match status" value="1"/>
</dbReference>
<dbReference type="Pfam" id="PF20773">
    <property type="entry name" value="InhA-like_MAM"/>
    <property type="match status" value="1"/>
</dbReference>
<dbReference type="Pfam" id="PF20774">
    <property type="entry name" value="InhA-like_VEG"/>
    <property type="match status" value="1"/>
</dbReference>
<dbReference type="SUPFAM" id="SSF55486">
    <property type="entry name" value="Metalloproteases ('zincins'), catalytic domain"/>
    <property type="match status" value="1"/>
</dbReference>
<dbReference type="NCBIfam" id="TIGR03296">
    <property type="entry name" value="M6dom_TIGR03296"/>
    <property type="match status" value="1"/>
</dbReference>
<proteinExistence type="predicted"/>
<evidence type="ECO:0000259" key="2">
    <source>
        <dbReference type="Pfam" id="PF05547"/>
    </source>
</evidence>
<dbReference type="Gene3D" id="2.60.120.260">
    <property type="entry name" value="Galactose-binding domain-like"/>
    <property type="match status" value="1"/>
</dbReference>
<name>A0ABT6C3A8_9MICO</name>
<dbReference type="EMBL" id="JAROAV010000010">
    <property type="protein sequence ID" value="MDF8263446.1"/>
    <property type="molecule type" value="Genomic_DNA"/>
</dbReference>
<dbReference type="Proteomes" id="UP001528912">
    <property type="component" value="Unassembled WGS sequence"/>
</dbReference>
<evidence type="ECO:0000256" key="1">
    <source>
        <dbReference type="SAM" id="MobiDB-lite"/>
    </source>
</evidence>